<accession>A0A0N4V1G2</accession>
<dbReference type="OrthoDB" id="361362at2759"/>
<dbReference type="SUPFAM" id="SSF48371">
    <property type="entry name" value="ARM repeat"/>
    <property type="match status" value="1"/>
</dbReference>
<dbReference type="EMBL" id="UXUI01007608">
    <property type="protein sequence ID" value="VDD88353.1"/>
    <property type="molecule type" value="Genomic_DNA"/>
</dbReference>
<dbReference type="Gene3D" id="1.25.10.10">
    <property type="entry name" value="Leucine-rich Repeat Variant"/>
    <property type="match status" value="1"/>
</dbReference>
<gene>
    <name evidence="1" type="ORF">EVEC_LOCUS3496</name>
</gene>
<evidence type="ECO:0000313" key="3">
    <source>
        <dbReference type="WBParaSite" id="EVEC_0000378801-mRNA-1"/>
    </source>
</evidence>
<dbReference type="PANTHER" id="PTHR16056:SF2">
    <property type="entry name" value="TESTIS-EXPRESSED PROTEIN 10"/>
    <property type="match status" value="1"/>
</dbReference>
<dbReference type="PANTHER" id="PTHR16056">
    <property type="entry name" value="REGULATOR OF MICROTUBULE DYNAMICS PROTEIN"/>
    <property type="match status" value="1"/>
</dbReference>
<reference evidence="3" key="1">
    <citation type="submission" date="2017-02" db="UniProtKB">
        <authorList>
            <consortium name="WormBaseParasite"/>
        </authorList>
    </citation>
    <scope>IDENTIFICATION</scope>
</reference>
<dbReference type="Proteomes" id="UP000274131">
    <property type="component" value="Unassembled WGS sequence"/>
</dbReference>
<dbReference type="InterPro" id="IPR016024">
    <property type="entry name" value="ARM-type_fold"/>
</dbReference>
<dbReference type="STRING" id="51028.A0A0N4V1G2"/>
<dbReference type="InterPro" id="IPR011989">
    <property type="entry name" value="ARM-like"/>
</dbReference>
<organism evidence="3">
    <name type="scientific">Enterobius vermicularis</name>
    <name type="common">Human pinworm</name>
    <dbReference type="NCBI Taxonomy" id="51028"/>
    <lineage>
        <taxon>Eukaryota</taxon>
        <taxon>Metazoa</taxon>
        <taxon>Ecdysozoa</taxon>
        <taxon>Nematoda</taxon>
        <taxon>Chromadorea</taxon>
        <taxon>Rhabditida</taxon>
        <taxon>Spirurina</taxon>
        <taxon>Oxyuridomorpha</taxon>
        <taxon>Oxyuroidea</taxon>
        <taxon>Oxyuridae</taxon>
        <taxon>Enterobius</taxon>
    </lineage>
</organism>
<dbReference type="WBParaSite" id="EVEC_0000378801-mRNA-1">
    <property type="protein sequence ID" value="EVEC_0000378801-mRNA-1"/>
    <property type="gene ID" value="EVEC_0000378801"/>
</dbReference>
<protein>
    <submittedName>
        <fullName evidence="3">Ipi1_N domain-containing protein</fullName>
    </submittedName>
</protein>
<evidence type="ECO:0000313" key="1">
    <source>
        <dbReference type="EMBL" id="VDD88353.1"/>
    </source>
</evidence>
<keyword evidence="2" id="KW-1185">Reference proteome</keyword>
<proteinExistence type="predicted"/>
<name>A0A0N4V1G2_ENTVE</name>
<reference evidence="1 2" key="2">
    <citation type="submission" date="2018-10" db="EMBL/GenBank/DDBJ databases">
        <authorList>
            <consortium name="Pathogen Informatics"/>
        </authorList>
    </citation>
    <scope>NUCLEOTIDE SEQUENCE [LARGE SCALE GENOMIC DNA]</scope>
</reference>
<evidence type="ECO:0000313" key="2">
    <source>
        <dbReference type="Proteomes" id="UP000274131"/>
    </source>
</evidence>
<dbReference type="AlphaFoldDB" id="A0A0N4V1G2"/>
<dbReference type="GO" id="GO:0071339">
    <property type="term" value="C:MLL1 complex"/>
    <property type="evidence" value="ECO:0007669"/>
    <property type="project" value="TreeGrafter"/>
</dbReference>
<sequence length="328" mass="36296">MRSRFVVIMGKKKKVKDFPKVKLKVGKKLKKTTQTDTTIKAAKVVLVEQLSDSGTVVSYRGHSLKDLCVQLGHYNINFRRDAIIGLKQLITSNPKLLSSNLHTIIPSVARLICDSKADGSFHAQLKSLFQSLFQVSSLTMSSHFDLLLAHVQLALTHIKISVKIFAISIVTLLMHTYPDLCRNRSDLFDAIVDVLRSQKKPSNKQLFNLHFPVLGPSALRDSSPLNSSKGLLRISAAAFPIMEAALVDEKNSFDEVCANIITGLVKAIKSAEDVLCDQNFLTDLGTTSSGFFSLASKRRCSKTLHLAISNIKGLLPDQDKPLNKKRKQ</sequence>